<dbReference type="InterPro" id="IPR013424">
    <property type="entry name" value="Ice-binding_C"/>
</dbReference>
<reference evidence="1 2" key="1">
    <citation type="submission" date="2016-02" db="EMBL/GenBank/DDBJ databases">
        <authorList>
            <person name="Wen L."/>
            <person name="He K."/>
            <person name="Yang H."/>
        </authorList>
    </citation>
    <scope>NUCLEOTIDE SEQUENCE [LARGE SCALE GENOMIC DNA]</scope>
    <source>
        <strain evidence="1 2">CV41</strain>
    </source>
</reference>
<name>A0A139STC1_9BACT</name>
<accession>A0A139STC1</accession>
<dbReference type="Proteomes" id="UP000071392">
    <property type="component" value="Unassembled WGS sequence"/>
</dbReference>
<sequence>MISSLVVEGKGALDFGSEDSDYGHGPRFLLLDDLVIGNNSTLQISDWQDGRDHLLVRKYSQHLEDALKKIEFLGYDRSSVHIKAPHTGDYHKDKDYWEISATYVPEPATYGGFLVAGTVSLSLLRRRLKACLGRSPA</sequence>
<dbReference type="RefSeq" id="WP_197456936.1">
    <property type="nucleotide sequence ID" value="NZ_LSZP01000004.1"/>
</dbReference>
<gene>
    <name evidence="1" type="ORF">AXK12_01325</name>
</gene>
<organism evidence="1 2">
    <name type="scientific">Cephaloticoccus capnophilus</name>
    <dbReference type="NCBI Taxonomy" id="1548208"/>
    <lineage>
        <taxon>Bacteria</taxon>
        <taxon>Pseudomonadati</taxon>
        <taxon>Verrucomicrobiota</taxon>
        <taxon>Opitutia</taxon>
        <taxon>Opitutales</taxon>
        <taxon>Opitutaceae</taxon>
        <taxon>Cephaloticoccus</taxon>
    </lineage>
</organism>
<evidence type="ECO:0000313" key="2">
    <source>
        <dbReference type="Proteomes" id="UP000071392"/>
    </source>
</evidence>
<keyword evidence="2" id="KW-1185">Reference proteome</keyword>
<dbReference type="NCBIfam" id="TIGR02595">
    <property type="entry name" value="PEP_CTERM"/>
    <property type="match status" value="1"/>
</dbReference>
<dbReference type="AlphaFoldDB" id="A0A139STC1"/>
<comment type="caution">
    <text evidence="1">The sequence shown here is derived from an EMBL/GenBank/DDBJ whole genome shotgun (WGS) entry which is preliminary data.</text>
</comment>
<protein>
    <recommendedName>
        <fullName evidence="3">PEP-CTERM protein-sorting domain-containing protein</fullName>
    </recommendedName>
</protein>
<dbReference type="EMBL" id="LSZP01000004">
    <property type="protein sequence ID" value="KXU37829.1"/>
    <property type="molecule type" value="Genomic_DNA"/>
</dbReference>
<evidence type="ECO:0000313" key="1">
    <source>
        <dbReference type="EMBL" id="KXU37829.1"/>
    </source>
</evidence>
<proteinExistence type="predicted"/>
<evidence type="ECO:0008006" key="3">
    <source>
        <dbReference type="Google" id="ProtNLM"/>
    </source>
</evidence>